<gene>
    <name evidence="2" type="ORF">EJ08DRAFT_693951</name>
</gene>
<dbReference type="Proteomes" id="UP000800235">
    <property type="component" value="Unassembled WGS sequence"/>
</dbReference>
<reference evidence="2" key="1">
    <citation type="journal article" date="2020" name="Stud. Mycol.">
        <title>101 Dothideomycetes genomes: a test case for predicting lifestyles and emergence of pathogens.</title>
        <authorList>
            <person name="Haridas S."/>
            <person name="Albert R."/>
            <person name="Binder M."/>
            <person name="Bloem J."/>
            <person name="Labutti K."/>
            <person name="Salamov A."/>
            <person name="Andreopoulos B."/>
            <person name="Baker S."/>
            <person name="Barry K."/>
            <person name="Bills G."/>
            <person name="Bluhm B."/>
            <person name="Cannon C."/>
            <person name="Castanera R."/>
            <person name="Culley D."/>
            <person name="Daum C."/>
            <person name="Ezra D."/>
            <person name="Gonzalez J."/>
            <person name="Henrissat B."/>
            <person name="Kuo A."/>
            <person name="Liang C."/>
            <person name="Lipzen A."/>
            <person name="Lutzoni F."/>
            <person name="Magnuson J."/>
            <person name="Mondo S."/>
            <person name="Nolan M."/>
            <person name="Ohm R."/>
            <person name="Pangilinan J."/>
            <person name="Park H.-J."/>
            <person name="Ramirez L."/>
            <person name="Alfaro M."/>
            <person name="Sun H."/>
            <person name="Tritt A."/>
            <person name="Yoshinaga Y."/>
            <person name="Zwiers L.-H."/>
            <person name="Turgeon B."/>
            <person name="Goodwin S."/>
            <person name="Spatafora J."/>
            <person name="Crous P."/>
            <person name="Grigoriev I."/>
        </authorList>
    </citation>
    <scope>NUCLEOTIDE SEQUENCE</scope>
    <source>
        <strain evidence="2">CBS 130266</strain>
    </source>
</reference>
<feature type="compositionally biased region" description="Basic residues" evidence="1">
    <location>
        <begin position="356"/>
        <end position="368"/>
    </location>
</feature>
<accession>A0A9P4NX00</accession>
<evidence type="ECO:0000313" key="3">
    <source>
        <dbReference type="Proteomes" id="UP000800235"/>
    </source>
</evidence>
<name>A0A9P4NX00_9PEZI</name>
<evidence type="ECO:0000256" key="1">
    <source>
        <dbReference type="SAM" id="MobiDB-lite"/>
    </source>
</evidence>
<feature type="region of interest" description="Disordered" evidence="1">
    <location>
        <begin position="344"/>
        <end position="369"/>
    </location>
</feature>
<evidence type="ECO:0000313" key="2">
    <source>
        <dbReference type="EMBL" id="KAF2433914.1"/>
    </source>
</evidence>
<protein>
    <submittedName>
        <fullName evidence="2">Uncharacterized protein</fullName>
    </submittedName>
</protein>
<organism evidence="2 3">
    <name type="scientific">Tothia fuscella</name>
    <dbReference type="NCBI Taxonomy" id="1048955"/>
    <lineage>
        <taxon>Eukaryota</taxon>
        <taxon>Fungi</taxon>
        <taxon>Dikarya</taxon>
        <taxon>Ascomycota</taxon>
        <taxon>Pezizomycotina</taxon>
        <taxon>Dothideomycetes</taxon>
        <taxon>Pleosporomycetidae</taxon>
        <taxon>Venturiales</taxon>
        <taxon>Cylindrosympodiaceae</taxon>
        <taxon>Tothia</taxon>
    </lineage>
</organism>
<proteinExistence type="predicted"/>
<dbReference type="EMBL" id="MU007018">
    <property type="protein sequence ID" value="KAF2433914.1"/>
    <property type="molecule type" value="Genomic_DNA"/>
</dbReference>
<sequence length="381" mass="42927">MGIAKPTSIANRHRKENRSRLFAAFRSRPHRVNKDAFTAHGNKSTPYLSSKATLPNLKSKSSSAHLRKTQSTVSLADSIKVREEFQAGDLDTPLPSHLDITLLFQPGVPMASQAVKEGQDSRITQMIFLLNSDPEHNFSFAFLQTRFQLHVSNLREKVGKSLSELQRLFKAAIEEAQQTQHYSWDRRIAYIRLWKNSNESFHILSKFEKLWYVRRLYQSVANLNTAAAQVDIDGYMVLDLDSAEGKHIENIKNLKHMLGEWANLPADYSEGVSPLGMSNLADSLLADPATTETDRELFQARMDQPSMDELAEFMSVLNTEEMTVEDYLSMLSLEVKGTKYAASVSTAPKDVAGKPPVKRPPPRGRKSKGNCVVKAVKNWFD</sequence>
<comment type="caution">
    <text evidence="2">The sequence shown here is derived from an EMBL/GenBank/DDBJ whole genome shotgun (WGS) entry which is preliminary data.</text>
</comment>
<dbReference type="AlphaFoldDB" id="A0A9P4NX00"/>
<keyword evidence="3" id="KW-1185">Reference proteome</keyword>